<dbReference type="SUPFAM" id="SSF51905">
    <property type="entry name" value="FAD/NAD(P)-binding domain"/>
    <property type="match status" value="1"/>
</dbReference>
<dbReference type="PRINTS" id="PR00420">
    <property type="entry name" value="RNGMNOXGNASE"/>
</dbReference>
<comment type="caution">
    <text evidence="7">The sequence shown here is derived from an EMBL/GenBank/DDBJ whole genome shotgun (WGS) entry which is preliminary data.</text>
</comment>
<dbReference type="AlphaFoldDB" id="A0A0K9YNU3"/>
<proteinExistence type="predicted"/>
<dbReference type="EMBL" id="BJON01000023">
    <property type="protein sequence ID" value="GED71801.1"/>
    <property type="molecule type" value="Genomic_DNA"/>
</dbReference>
<dbReference type="PANTHER" id="PTHR46496">
    <property type="match status" value="1"/>
</dbReference>
<dbReference type="PANTHER" id="PTHR46496:SF1">
    <property type="entry name" value="ZEAXANTHIN EPOXIDASE, CHLOROPLASTIC"/>
    <property type="match status" value="1"/>
</dbReference>
<keyword evidence="9" id="KW-1185">Reference proteome</keyword>
<reference evidence="8" key="1">
    <citation type="submission" date="2015-07" db="EMBL/GenBank/DDBJ databases">
        <title>Genome sequencing project for genomic taxonomy and phylogenomics of Bacillus-like bacteria.</title>
        <authorList>
            <person name="Liu B."/>
            <person name="Wang J."/>
            <person name="Zhu Y."/>
            <person name="Liu G."/>
            <person name="Chen Q."/>
            <person name="Chen Z."/>
            <person name="Lan J."/>
            <person name="Che J."/>
            <person name="Ge C."/>
            <person name="Shi H."/>
            <person name="Pan Z."/>
            <person name="Liu X."/>
        </authorList>
    </citation>
    <scope>NUCLEOTIDE SEQUENCE [LARGE SCALE GENOMIC DNA]</scope>
    <source>
        <strain evidence="8">DSM 9887</strain>
    </source>
</reference>
<evidence type="ECO:0000256" key="1">
    <source>
        <dbReference type="ARBA" id="ARBA00001974"/>
    </source>
</evidence>
<dbReference type="InterPro" id="IPR002938">
    <property type="entry name" value="FAD-bd"/>
</dbReference>
<dbReference type="Gene3D" id="3.50.50.60">
    <property type="entry name" value="FAD/NAD(P)-binding domain"/>
    <property type="match status" value="1"/>
</dbReference>
<evidence type="ECO:0000256" key="2">
    <source>
        <dbReference type="ARBA" id="ARBA00022630"/>
    </source>
</evidence>
<sequence length="379" mass="42859">MKQKAIIVGGGIAGLCAGLMLQQKGLDVEIYEKNMEPTVAGAGIIIAPNALQALQSYGIVDEIIHQGNRSDGFHIYSQKGNLLNKLQIPGQFERMYSLHRKDLHEILLTRLSSNIVHFGKDFQHVQQNQQKVQVTLKDGSIAEGDLLVAADGIHSPIRKQLLSQNLYRYAGYTCWRGVISAESIPSVTVDFYETWASNGRFGLVPLPNNQLYWYALINAKERDPKFAKYTPQELAKHFTDYHEPVTRIINETKPEQMIHRDIVDIHPMEQFFIGRTVFIGDSAHAITPNMGQGACQAIEDANILAECIVRNQHIEQAFKKYDNHRQERIQALSKQCWQLGKIAQFENGLAVAFRNTILKSLPTSMMQKQAQTIYEFPNL</sequence>
<dbReference type="STRING" id="54915.ADS79_15765"/>
<dbReference type="GO" id="GO:0016491">
    <property type="term" value="F:oxidoreductase activity"/>
    <property type="evidence" value="ECO:0007669"/>
    <property type="project" value="UniProtKB-KW"/>
</dbReference>
<dbReference type="PATRIC" id="fig|54915.3.peg.2174"/>
<reference evidence="6 9" key="3">
    <citation type="submission" date="2019-06" db="EMBL/GenBank/DDBJ databases">
        <title>Whole genome shotgun sequence of Brevibacillus reuszeri NBRC 15719.</title>
        <authorList>
            <person name="Hosoyama A."/>
            <person name="Uohara A."/>
            <person name="Ohji S."/>
            <person name="Ichikawa N."/>
        </authorList>
    </citation>
    <scope>NUCLEOTIDE SEQUENCE [LARGE SCALE GENOMIC DNA]</scope>
    <source>
        <strain evidence="6 9">NBRC 15719</strain>
    </source>
</reference>
<keyword evidence="4" id="KW-0560">Oxidoreductase</keyword>
<keyword evidence="2" id="KW-0285">Flavoprotein</keyword>
<evidence type="ECO:0000256" key="3">
    <source>
        <dbReference type="ARBA" id="ARBA00022827"/>
    </source>
</evidence>
<dbReference type="Proteomes" id="UP000319578">
    <property type="component" value="Unassembled WGS sequence"/>
</dbReference>
<organism evidence="7 8">
    <name type="scientific">Brevibacillus reuszeri</name>
    <dbReference type="NCBI Taxonomy" id="54915"/>
    <lineage>
        <taxon>Bacteria</taxon>
        <taxon>Bacillati</taxon>
        <taxon>Bacillota</taxon>
        <taxon>Bacilli</taxon>
        <taxon>Bacillales</taxon>
        <taxon>Paenibacillaceae</taxon>
        <taxon>Brevibacillus</taxon>
    </lineage>
</organism>
<dbReference type="NCBIfam" id="NF005243">
    <property type="entry name" value="PRK06753.1"/>
    <property type="match status" value="1"/>
</dbReference>
<dbReference type="GO" id="GO:0071949">
    <property type="term" value="F:FAD binding"/>
    <property type="evidence" value="ECO:0007669"/>
    <property type="project" value="InterPro"/>
</dbReference>
<evidence type="ECO:0000313" key="6">
    <source>
        <dbReference type="EMBL" id="GED71801.1"/>
    </source>
</evidence>
<evidence type="ECO:0000313" key="7">
    <source>
        <dbReference type="EMBL" id="KNB70398.1"/>
    </source>
</evidence>
<comment type="cofactor">
    <cofactor evidence="1">
        <name>FAD</name>
        <dbReference type="ChEBI" id="CHEBI:57692"/>
    </cofactor>
</comment>
<name>A0A0K9YNU3_9BACL</name>
<dbReference type="Proteomes" id="UP000036834">
    <property type="component" value="Unassembled WGS sequence"/>
</dbReference>
<dbReference type="InterPro" id="IPR036188">
    <property type="entry name" value="FAD/NAD-bd_sf"/>
</dbReference>
<keyword evidence="3" id="KW-0274">FAD</keyword>
<evidence type="ECO:0000313" key="8">
    <source>
        <dbReference type="Proteomes" id="UP000036834"/>
    </source>
</evidence>
<dbReference type="OrthoDB" id="9766816at2"/>
<evidence type="ECO:0000313" key="9">
    <source>
        <dbReference type="Proteomes" id="UP000319578"/>
    </source>
</evidence>
<gene>
    <name evidence="7" type="ORF">ADS79_15765</name>
    <name evidence="6" type="ORF">BRE01_55030</name>
</gene>
<reference evidence="7" key="2">
    <citation type="submission" date="2015-07" db="EMBL/GenBank/DDBJ databases">
        <title>MeaNS - Measles Nucleotide Surveillance Program.</title>
        <authorList>
            <person name="Tran T."/>
            <person name="Druce J."/>
        </authorList>
    </citation>
    <scope>NUCLEOTIDE SEQUENCE</scope>
    <source>
        <strain evidence="7">DSM 9887</strain>
    </source>
</reference>
<dbReference type="EMBL" id="LGIQ01000009">
    <property type="protein sequence ID" value="KNB70398.1"/>
    <property type="molecule type" value="Genomic_DNA"/>
</dbReference>
<dbReference type="SUPFAM" id="SSF54373">
    <property type="entry name" value="FAD-linked reductases, C-terminal domain"/>
    <property type="match status" value="1"/>
</dbReference>
<accession>A0A0K9YNU3</accession>
<evidence type="ECO:0000256" key="4">
    <source>
        <dbReference type="ARBA" id="ARBA00023002"/>
    </source>
</evidence>
<dbReference type="Pfam" id="PF01494">
    <property type="entry name" value="FAD_binding_3"/>
    <property type="match status" value="1"/>
</dbReference>
<protein>
    <submittedName>
        <fullName evidence="7">FAD-binding protein</fullName>
    </submittedName>
</protein>
<evidence type="ECO:0000259" key="5">
    <source>
        <dbReference type="Pfam" id="PF01494"/>
    </source>
</evidence>
<feature type="domain" description="FAD-binding" evidence="5">
    <location>
        <begin position="4"/>
        <end position="333"/>
    </location>
</feature>
<dbReference type="RefSeq" id="WP_049739376.1">
    <property type="nucleotide sequence ID" value="NZ_BJON01000023.1"/>
</dbReference>